<organism evidence="2 3">
    <name type="scientific">Nesterenkonia sandarakina</name>
    <dbReference type="NCBI Taxonomy" id="272918"/>
    <lineage>
        <taxon>Bacteria</taxon>
        <taxon>Bacillati</taxon>
        <taxon>Actinomycetota</taxon>
        <taxon>Actinomycetes</taxon>
        <taxon>Micrococcales</taxon>
        <taxon>Micrococcaceae</taxon>
        <taxon>Nesterenkonia</taxon>
    </lineage>
</organism>
<proteinExistence type="predicted"/>
<reference evidence="2 3" key="1">
    <citation type="submission" date="2018-03" db="EMBL/GenBank/DDBJ databases">
        <title>Comparative analysis of microorganisms from saline springs in Andes Mountain Range, Colombia.</title>
        <authorList>
            <person name="Rubin E."/>
        </authorList>
    </citation>
    <scope>NUCLEOTIDE SEQUENCE [LARGE SCALE GENOMIC DNA]</scope>
    <source>
        <strain evidence="2 3">CG 35</strain>
    </source>
</reference>
<gene>
    <name evidence="2" type="ORF">BCL67_1319</name>
</gene>
<comment type="caution">
    <text evidence="2">The sequence shown here is derived from an EMBL/GenBank/DDBJ whole genome shotgun (WGS) entry which is preliminary data.</text>
</comment>
<feature type="region of interest" description="Disordered" evidence="1">
    <location>
        <begin position="255"/>
        <end position="396"/>
    </location>
</feature>
<dbReference type="Proteomes" id="UP000238217">
    <property type="component" value="Unassembled WGS sequence"/>
</dbReference>
<protein>
    <submittedName>
        <fullName evidence="2">Uncharacterized protein</fullName>
    </submittedName>
</protein>
<feature type="compositionally biased region" description="Low complexity" evidence="1">
    <location>
        <begin position="255"/>
        <end position="266"/>
    </location>
</feature>
<feature type="compositionally biased region" description="Acidic residues" evidence="1">
    <location>
        <begin position="267"/>
        <end position="279"/>
    </location>
</feature>
<feature type="compositionally biased region" description="Basic and acidic residues" evidence="1">
    <location>
        <begin position="304"/>
        <end position="325"/>
    </location>
</feature>
<evidence type="ECO:0000256" key="1">
    <source>
        <dbReference type="SAM" id="MobiDB-lite"/>
    </source>
</evidence>
<dbReference type="OrthoDB" id="4966621at2"/>
<name>A0A2T0YAN9_9MICC</name>
<dbReference type="RefSeq" id="WP_106124106.1">
    <property type="nucleotide sequence ID" value="NZ_PVTY01000031.1"/>
</dbReference>
<keyword evidence="3" id="KW-1185">Reference proteome</keyword>
<sequence>MAENEESEIFGDMGRILQAAAGASLQTAEQRARINQARDDQAARSVAAQHSADQNVARNIKQDFHDRDFWRTATPESVVDRLTVARSLAAKHPEASSAYMRGVDVIRKDYDLNISQIGRDHTDLGEYRTVATAELEKAFSKADTAAAQAHAQKEAQQDFQAQAAQASALEREVYRNEFWQSAGSESIADRVTVAQQLSADHPAAQTAYLHASDVLRTNYGINIEDMNRDHPTSPEDRQAALREALDDYFARNQLESEQQGAAASAENEAEAGNEPEAAAEESRAESLGADADRAAESESANLAEADKAGAEVHQDQEHTRAEEATGGRQPQPYSRTSDAELAKVASVDPSAAEARKITAPNASRPAHGAGIKPYRTGKAGPKVSQAGRVQEVEVTR</sequence>
<accession>A0A2T0YAN9</accession>
<evidence type="ECO:0000313" key="2">
    <source>
        <dbReference type="EMBL" id="PRZ11778.1"/>
    </source>
</evidence>
<dbReference type="EMBL" id="PVTY01000031">
    <property type="protein sequence ID" value="PRZ11778.1"/>
    <property type="molecule type" value="Genomic_DNA"/>
</dbReference>
<feature type="compositionally biased region" description="Basic and acidic residues" evidence="1">
    <location>
        <begin position="280"/>
        <end position="296"/>
    </location>
</feature>
<evidence type="ECO:0000313" key="3">
    <source>
        <dbReference type="Proteomes" id="UP000238217"/>
    </source>
</evidence>
<dbReference type="AlphaFoldDB" id="A0A2T0YAN9"/>